<name>A0A0M2UY30_9BACT</name>
<organism evidence="1 2">
    <name type="scientific">Candidatus Brocadia fulgida</name>
    <dbReference type="NCBI Taxonomy" id="380242"/>
    <lineage>
        <taxon>Bacteria</taxon>
        <taxon>Pseudomonadati</taxon>
        <taxon>Planctomycetota</taxon>
        <taxon>Candidatus Brocadiia</taxon>
        <taxon>Candidatus Brocadiales</taxon>
        <taxon>Candidatus Brocadiaceae</taxon>
        <taxon>Candidatus Brocadia</taxon>
    </lineage>
</organism>
<evidence type="ECO:0000313" key="2">
    <source>
        <dbReference type="Proteomes" id="UP000034954"/>
    </source>
</evidence>
<comment type="caution">
    <text evidence="1">The sequence shown here is derived from an EMBL/GenBank/DDBJ whole genome shotgun (WGS) entry which is preliminary data.</text>
</comment>
<dbReference type="Proteomes" id="UP000034954">
    <property type="component" value="Unassembled WGS sequence"/>
</dbReference>
<reference evidence="1 2" key="1">
    <citation type="journal article" date="2013" name="BMC Microbiol.">
        <title>Identification of the type II cytochrome c maturation pathway in anammox bacteria by comparative genomics.</title>
        <authorList>
            <person name="Ferousi C."/>
            <person name="Speth D.R."/>
            <person name="Reimann J."/>
            <person name="Op den Camp H.J."/>
            <person name="Allen J.W."/>
            <person name="Keltjens J.T."/>
            <person name="Jetten M.S."/>
        </authorList>
    </citation>
    <scope>NUCLEOTIDE SEQUENCE [LARGE SCALE GENOMIC DNA]</scope>
    <source>
        <strain evidence="1">RU1</strain>
    </source>
</reference>
<dbReference type="EMBL" id="LAQJ01000146">
    <property type="protein sequence ID" value="KKO19866.1"/>
    <property type="molecule type" value="Genomic_DNA"/>
</dbReference>
<keyword evidence="2" id="KW-1185">Reference proteome</keyword>
<dbReference type="AlphaFoldDB" id="A0A0M2UY30"/>
<protein>
    <submittedName>
        <fullName evidence="1">Uncharacterized protein</fullName>
    </submittedName>
</protein>
<evidence type="ECO:0000313" key="1">
    <source>
        <dbReference type="EMBL" id="KKO19866.1"/>
    </source>
</evidence>
<gene>
    <name evidence="1" type="ORF">BROFUL_01425</name>
</gene>
<sequence length="64" mass="7489">MVQEMFAPSFNEIVNEQNYDIVMKKNRQKKSQANSIQRQICSYNLFVYCKKSLVVIIIDGESLI</sequence>
<proteinExistence type="predicted"/>
<accession>A0A0M2UY30</accession>